<dbReference type="GO" id="GO:0006508">
    <property type="term" value="P:proteolysis"/>
    <property type="evidence" value="ECO:0007669"/>
    <property type="project" value="UniProtKB-KW"/>
</dbReference>
<comment type="caution">
    <text evidence="13">The sequence shown here is derived from an EMBL/GenBank/DDBJ whole genome shotgun (WGS) entry which is preliminary data.</text>
</comment>
<proteinExistence type="predicted"/>
<gene>
    <name evidence="13" type="ORF">G4L39_06040</name>
</gene>
<evidence type="ECO:0000256" key="11">
    <source>
        <dbReference type="SAM" id="Phobius"/>
    </source>
</evidence>
<dbReference type="SUPFAM" id="SSF158682">
    <property type="entry name" value="TerB-like"/>
    <property type="match status" value="1"/>
</dbReference>
<evidence type="ECO:0000256" key="6">
    <source>
        <dbReference type="ARBA" id="ARBA00022801"/>
    </source>
</evidence>
<dbReference type="EMBL" id="JAAKYA010000042">
    <property type="protein sequence ID" value="NGO38956.1"/>
    <property type="molecule type" value="Genomic_DNA"/>
</dbReference>
<dbReference type="Proteomes" id="UP000477311">
    <property type="component" value="Unassembled WGS sequence"/>
</dbReference>
<keyword evidence="5" id="KW-0479">Metal-binding</keyword>
<name>A0A6M1RH56_9BACT</name>
<dbReference type="CDD" id="cd07340">
    <property type="entry name" value="M48B_Htpx_like"/>
    <property type="match status" value="1"/>
</dbReference>
<evidence type="ECO:0000256" key="5">
    <source>
        <dbReference type="ARBA" id="ARBA00022723"/>
    </source>
</evidence>
<comment type="cofactor">
    <cofactor evidence="1">
        <name>Zn(2+)</name>
        <dbReference type="ChEBI" id="CHEBI:29105"/>
    </cofactor>
</comment>
<organism evidence="13 14">
    <name type="scientific">Limisphaera ngatamarikiensis</name>
    <dbReference type="NCBI Taxonomy" id="1324935"/>
    <lineage>
        <taxon>Bacteria</taxon>
        <taxon>Pseudomonadati</taxon>
        <taxon>Verrucomicrobiota</taxon>
        <taxon>Verrucomicrobiia</taxon>
        <taxon>Limisphaerales</taxon>
        <taxon>Limisphaeraceae</taxon>
        <taxon>Limisphaera</taxon>
    </lineage>
</organism>
<evidence type="ECO:0000256" key="9">
    <source>
        <dbReference type="ARBA" id="ARBA00023049"/>
    </source>
</evidence>
<dbReference type="GO" id="GO:0046872">
    <property type="term" value="F:metal ion binding"/>
    <property type="evidence" value="ECO:0007669"/>
    <property type="project" value="UniProtKB-KW"/>
</dbReference>
<sequence>MDFFSAQDQARKRTRRLVLLFTLAVLGIALAVYGAIWGWLRLMEDPGSRGRGAPARASWWEPRVFLFCVGGTLAVVATGSWIRILSLRSGGRSVAESLGGRLIRPDTRDFHERRLLNVVEEMALASGLPVPPVYVLDDEPGINAFAAGYHPTDAVIGVTRGCMQLLNRDELQGVIAHEFSHILNGDMRLNIRLIGWIFGILCLSEVGRILLRFRGRNNPAPLLGLLLMVLGSLGVFFGRLIQAAVSRQREYLADAAAVQFTRNPQGLAGALKKIGGLVHGSVVRHPRASEAAHLFFSSALYRATLWWATHPPLEERIRRLDPAWDGKFPVVTLTPSGEPLGRETLARGGPAPDLASALWGGGRVPAGAVAARVGRPGPAQLRFAAALKSVLPHEVLEAARDVIGAQAVVLGVGLSADPELRHQQKMGLQTRVPPGVYNRLCALEPLLAGIPPGARLPLVQLALPALHGIEAEDFVLFSHALRWLMESDRQIDLFEYTLQRMVRRHLTARFYPERARPVQYYALRPLEPAVRVVLSVLARAGHSDPRQAEHSFQVGWQSLFGNAPAPPLLPAESCGLAQLDAALERLAHASPAIKRRVLEACAAAASADGLLEVQEAELLRAIADALDCPVPPFVEGLQPAS</sequence>
<dbReference type="InterPro" id="IPR050083">
    <property type="entry name" value="HtpX_protease"/>
</dbReference>
<keyword evidence="7" id="KW-0862">Zinc</keyword>
<evidence type="ECO:0000313" key="13">
    <source>
        <dbReference type="EMBL" id="NGO38956.1"/>
    </source>
</evidence>
<evidence type="ECO:0000256" key="2">
    <source>
        <dbReference type="ARBA" id="ARBA00022475"/>
    </source>
</evidence>
<dbReference type="AlphaFoldDB" id="A0A6M1RH56"/>
<keyword evidence="14" id="KW-1185">Reference proteome</keyword>
<evidence type="ECO:0000256" key="10">
    <source>
        <dbReference type="ARBA" id="ARBA00023136"/>
    </source>
</evidence>
<keyword evidence="8 11" id="KW-1133">Transmembrane helix</keyword>
<dbReference type="PANTHER" id="PTHR43221:SF2">
    <property type="entry name" value="PROTEASE HTPX HOMOLOG"/>
    <property type="match status" value="1"/>
</dbReference>
<feature type="transmembrane region" description="Helical" evidence="11">
    <location>
        <begin position="223"/>
        <end position="241"/>
    </location>
</feature>
<keyword evidence="9" id="KW-0482">Metalloprotease</keyword>
<feature type="domain" description="Peptidase M48" evidence="12">
    <location>
        <begin position="112"/>
        <end position="321"/>
    </location>
</feature>
<dbReference type="InterPro" id="IPR001915">
    <property type="entry name" value="Peptidase_M48"/>
</dbReference>
<dbReference type="Gene3D" id="3.30.2010.10">
    <property type="entry name" value="Metalloproteases ('zincins'), catalytic domain"/>
    <property type="match status" value="1"/>
</dbReference>
<feature type="transmembrane region" description="Helical" evidence="11">
    <location>
        <begin position="64"/>
        <end position="82"/>
    </location>
</feature>
<keyword evidence="10 11" id="KW-0472">Membrane</keyword>
<keyword evidence="6" id="KW-0378">Hydrolase</keyword>
<feature type="transmembrane region" description="Helical" evidence="11">
    <location>
        <begin position="193"/>
        <end position="211"/>
    </location>
</feature>
<evidence type="ECO:0000259" key="12">
    <source>
        <dbReference type="Pfam" id="PF01435"/>
    </source>
</evidence>
<protein>
    <submittedName>
        <fullName evidence="13">M48 family metallopeptidase</fullName>
    </submittedName>
</protein>
<keyword evidence="3" id="KW-0645">Protease</keyword>
<dbReference type="Pfam" id="PF01435">
    <property type="entry name" value="Peptidase_M48"/>
    <property type="match status" value="1"/>
</dbReference>
<dbReference type="PANTHER" id="PTHR43221">
    <property type="entry name" value="PROTEASE HTPX"/>
    <property type="match status" value="1"/>
</dbReference>
<reference evidence="13 14" key="1">
    <citation type="submission" date="2020-02" db="EMBL/GenBank/DDBJ databases">
        <title>Draft genome sequence of Limisphaera ngatamarikiensis NGM72.4T, a thermophilic Verrucomicrobia grouped in subdivision 3.</title>
        <authorList>
            <person name="Carere C.R."/>
            <person name="Steen J."/>
            <person name="Hugenholtz P."/>
            <person name="Stott M.B."/>
        </authorList>
    </citation>
    <scope>NUCLEOTIDE SEQUENCE [LARGE SCALE GENOMIC DNA]</scope>
    <source>
        <strain evidence="13 14">NGM72.4</strain>
    </source>
</reference>
<evidence type="ECO:0000256" key="8">
    <source>
        <dbReference type="ARBA" id="ARBA00022989"/>
    </source>
</evidence>
<dbReference type="GO" id="GO:0004222">
    <property type="term" value="F:metalloendopeptidase activity"/>
    <property type="evidence" value="ECO:0007669"/>
    <property type="project" value="InterPro"/>
</dbReference>
<keyword evidence="2" id="KW-1003">Cell membrane</keyword>
<evidence type="ECO:0000256" key="3">
    <source>
        <dbReference type="ARBA" id="ARBA00022670"/>
    </source>
</evidence>
<dbReference type="RefSeq" id="WP_165106703.1">
    <property type="nucleotide sequence ID" value="NZ_JAAKYA010000042.1"/>
</dbReference>
<keyword evidence="4 11" id="KW-0812">Transmembrane</keyword>
<accession>A0A6M1RH56</accession>
<evidence type="ECO:0000256" key="4">
    <source>
        <dbReference type="ARBA" id="ARBA00022692"/>
    </source>
</evidence>
<dbReference type="InterPro" id="IPR029024">
    <property type="entry name" value="TerB-like"/>
</dbReference>
<evidence type="ECO:0000256" key="7">
    <source>
        <dbReference type="ARBA" id="ARBA00022833"/>
    </source>
</evidence>
<evidence type="ECO:0000313" key="14">
    <source>
        <dbReference type="Proteomes" id="UP000477311"/>
    </source>
</evidence>
<feature type="transmembrane region" description="Helical" evidence="11">
    <location>
        <begin position="17"/>
        <end position="40"/>
    </location>
</feature>
<evidence type="ECO:0000256" key="1">
    <source>
        <dbReference type="ARBA" id="ARBA00001947"/>
    </source>
</evidence>